<sequence>MPPRWLDRITGSSSDDAVSGVPVRADAAPDSVDALHGHVAALVAQVDAEAGTLPTEAVVVARRITDLAAEALRRAETAPTGMNIHGRVALHAVLTDYVPTSLRRHAAARGVAGADHERLEAALVEQLGTILAAVRESVDALRDDDLRAVEAQGIFLRARFTGADLMEADR</sequence>
<keyword evidence="3" id="KW-1185">Reference proteome</keyword>
<dbReference type="KEGG" id="lxl:KDY119_03057"/>
<organism evidence="2 3">
    <name type="scientific">Luteimicrobium xylanilyticum</name>
    <dbReference type="NCBI Taxonomy" id="1133546"/>
    <lineage>
        <taxon>Bacteria</taxon>
        <taxon>Bacillati</taxon>
        <taxon>Actinomycetota</taxon>
        <taxon>Actinomycetes</taxon>
        <taxon>Micrococcales</taxon>
        <taxon>Luteimicrobium</taxon>
    </lineage>
</organism>
<proteinExistence type="predicted"/>
<protein>
    <submittedName>
        <fullName evidence="2">Uncharacterized protein</fullName>
    </submittedName>
</protein>
<evidence type="ECO:0000313" key="2">
    <source>
        <dbReference type="EMBL" id="QFU99526.1"/>
    </source>
</evidence>
<evidence type="ECO:0000256" key="1">
    <source>
        <dbReference type="SAM" id="MobiDB-lite"/>
    </source>
</evidence>
<evidence type="ECO:0000313" key="3">
    <source>
        <dbReference type="Proteomes" id="UP000326702"/>
    </source>
</evidence>
<reference evidence="2 3" key="1">
    <citation type="submission" date="2019-10" db="EMBL/GenBank/DDBJ databases">
        <title>Genome sequence of Luteimicrobium xylanilyticum HY-24.</title>
        <authorList>
            <person name="Kim D.Y."/>
            <person name="Park H.-Y."/>
        </authorList>
    </citation>
    <scope>NUCLEOTIDE SEQUENCE [LARGE SCALE GENOMIC DNA]</scope>
    <source>
        <strain evidence="2 3">HY-24</strain>
    </source>
</reference>
<name>A0A5P9QE47_9MICO</name>
<dbReference type="AlphaFoldDB" id="A0A5P9QE47"/>
<accession>A0A5P9QE47</accession>
<dbReference type="EMBL" id="CP045529">
    <property type="protein sequence ID" value="QFU99526.1"/>
    <property type="molecule type" value="Genomic_DNA"/>
</dbReference>
<gene>
    <name evidence="2" type="ORF">KDY119_03057</name>
</gene>
<feature type="region of interest" description="Disordered" evidence="1">
    <location>
        <begin position="1"/>
        <end position="20"/>
    </location>
</feature>
<dbReference type="RefSeq" id="WP_036947419.1">
    <property type="nucleotide sequence ID" value="NZ_BAABIH010000024.1"/>
</dbReference>
<dbReference type="Proteomes" id="UP000326702">
    <property type="component" value="Chromosome"/>
</dbReference>
<dbReference type="OrthoDB" id="67304at2"/>